<dbReference type="Proteomes" id="UP000256862">
    <property type="component" value="Unassembled WGS sequence"/>
</dbReference>
<dbReference type="OrthoDB" id="5430221at2"/>
<dbReference type="RefSeq" id="WP_116386781.1">
    <property type="nucleotide sequence ID" value="NZ_LT978515.1"/>
</dbReference>
<evidence type="ECO:0000313" key="2">
    <source>
        <dbReference type="EMBL" id="SPC05534.1"/>
    </source>
</evidence>
<dbReference type="InterPro" id="IPR029068">
    <property type="entry name" value="Glyas_Bleomycin-R_OHBP_Dase"/>
</dbReference>
<dbReference type="InterPro" id="IPR004360">
    <property type="entry name" value="Glyas_Fos-R_dOase_dom"/>
</dbReference>
<dbReference type="AlphaFoldDB" id="A0A375FJX7"/>
<proteinExistence type="predicted"/>
<dbReference type="Gene3D" id="3.10.180.10">
    <property type="entry name" value="2,3-Dihydroxybiphenyl 1,2-Dioxygenase, domain 1"/>
    <property type="match status" value="1"/>
</dbReference>
<evidence type="ECO:0000313" key="3">
    <source>
        <dbReference type="Proteomes" id="UP000256862"/>
    </source>
</evidence>
<protein>
    <submittedName>
        <fullName evidence="2">Glyoxalase</fullName>
    </submittedName>
</protein>
<sequence>MKARLQHFAIGTTDIDRALAFYQQVVGLRTSDVVCSDDGRVRTAFLRAGDEHHIIAVFLAPKKSFDHHCYEAGDWALIRDWADHFGTLDIPLDWGPGRHGPGNNLFIMIRDPDRNWLEISAELEVVPDFKPAGKWEHCQKTGNFWGVAYLRS</sequence>
<dbReference type="EMBL" id="OGUS01000011">
    <property type="protein sequence ID" value="SPC05534.1"/>
    <property type="molecule type" value="Genomic_DNA"/>
</dbReference>
<comment type="caution">
    <text evidence="2">The sequence shown here is derived from an EMBL/GenBank/DDBJ whole genome shotgun (WGS) entry which is preliminary data.</text>
</comment>
<dbReference type="PROSITE" id="PS51819">
    <property type="entry name" value="VOC"/>
    <property type="match status" value="1"/>
</dbReference>
<name>A0A375FJX7_9BURK</name>
<dbReference type="SUPFAM" id="SSF54593">
    <property type="entry name" value="Glyoxalase/Bleomycin resistance protein/Dihydroxybiphenyl dioxygenase"/>
    <property type="match status" value="1"/>
</dbReference>
<organism evidence="2 3">
    <name type="scientific">Cupriavidus oxalaticus</name>
    <dbReference type="NCBI Taxonomy" id="96344"/>
    <lineage>
        <taxon>Bacteria</taxon>
        <taxon>Pseudomonadati</taxon>
        <taxon>Pseudomonadota</taxon>
        <taxon>Betaproteobacteria</taxon>
        <taxon>Burkholderiales</taxon>
        <taxon>Burkholderiaceae</taxon>
        <taxon>Cupriavidus</taxon>
    </lineage>
</organism>
<dbReference type="InterPro" id="IPR037523">
    <property type="entry name" value="VOC_core"/>
</dbReference>
<feature type="domain" description="VOC" evidence="1">
    <location>
        <begin position="4"/>
        <end position="122"/>
    </location>
</feature>
<reference evidence="3" key="1">
    <citation type="submission" date="2018-01" db="EMBL/GenBank/DDBJ databases">
        <authorList>
            <person name="Gaut B.S."/>
            <person name="Morton B.R."/>
            <person name="Clegg M.T."/>
            <person name="Duvall M.R."/>
        </authorList>
    </citation>
    <scope>NUCLEOTIDE SEQUENCE [LARGE SCALE GENOMIC DNA]</scope>
</reference>
<dbReference type="Pfam" id="PF00903">
    <property type="entry name" value="Glyoxalase"/>
    <property type="match status" value="1"/>
</dbReference>
<accession>A0A375FJX7</accession>
<gene>
    <name evidence="2" type="ORF">CO2235_U1080001</name>
</gene>
<evidence type="ECO:0000259" key="1">
    <source>
        <dbReference type="PROSITE" id="PS51819"/>
    </source>
</evidence>